<gene>
    <name evidence="3" type="ORF">IAC29_01630</name>
</gene>
<dbReference type="Gene3D" id="2.60.120.890">
    <property type="entry name" value="BT2081, beta-jelly-roll domain"/>
    <property type="match status" value="1"/>
</dbReference>
<feature type="signal peptide" evidence="1">
    <location>
        <begin position="1"/>
        <end position="21"/>
    </location>
</feature>
<organism evidence="3 4">
    <name type="scientific">Candidatus Cryptobacteroides merdigallinarum</name>
    <dbReference type="NCBI Taxonomy" id="2840770"/>
    <lineage>
        <taxon>Bacteria</taxon>
        <taxon>Pseudomonadati</taxon>
        <taxon>Bacteroidota</taxon>
        <taxon>Bacteroidia</taxon>
        <taxon>Bacteroidales</taxon>
        <taxon>Candidatus Cryptobacteroides</taxon>
    </lineage>
</organism>
<name>A0A9D9EK09_9BACT</name>
<dbReference type="EMBL" id="JADIMQ010000024">
    <property type="protein sequence ID" value="MBO8447956.1"/>
    <property type="molecule type" value="Genomic_DNA"/>
</dbReference>
<dbReference type="InterPro" id="IPR027840">
    <property type="entry name" value="DUF4493"/>
</dbReference>
<proteinExistence type="predicted"/>
<keyword evidence="1" id="KW-0732">Signal</keyword>
<dbReference type="Proteomes" id="UP000810252">
    <property type="component" value="Unassembled WGS sequence"/>
</dbReference>
<feature type="chain" id="PRO_5039425942" evidence="1">
    <location>
        <begin position="22"/>
        <end position="726"/>
    </location>
</feature>
<evidence type="ECO:0000313" key="3">
    <source>
        <dbReference type="EMBL" id="MBO8447956.1"/>
    </source>
</evidence>
<protein>
    <submittedName>
        <fullName evidence="3">PCMD domain-containing protein</fullName>
    </submittedName>
</protein>
<evidence type="ECO:0000259" key="2">
    <source>
        <dbReference type="Pfam" id="PF13201"/>
    </source>
</evidence>
<feature type="domain" description="Putative carbohydrate metabolism" evidence="2">
    <location>
        <begin position="492"/>
        <end position="724"/>
    </location>
</feature>
<dbReference type="AlphaFoldDB" id="A0A9D9EK09"/>
<dbReference type="Pfam" id="PF13201">
    <property type="entry name" value="PCMD"/>
    <property type="match status" value="1"/>
</dbReference>
<evidence type="ECO:0000313" key="4">
    <source>
        <dbReference type="Proteomes" id="UP000810252"/>
    </source>
</evidence>
<reference evidence="3" key="1">
    <citation type="submission" date="2020-10" db="EMBL/GenBank/DDBJ databases">
        <authorList>
            <person name="Gilroy R."/>
        </authorList>
    </citation>
    <scope>NUCLEOTIDE SEQUENCE</scope>
    <source>
        <strain evidence="3">20514</strain>
    </source>
</reference>
<sequence>MRYMILAFRKKMLASACILLAAVTAALSGCAEKELAEISAGEGTGNLKLQVAMPQTKASEEYDALKYSIVRIYSITRGAGDEVTENLVRRYKPASSVPENLYLAAGEYKITVEAGKGTEATFTEKTYYGESTVTLEANKDKTVTVECKVTNVVVKVVFDETVKAAFDEGFRTYVSAAGEFDRTAAEDGTVPTLEYTSDATGFFILPEGVTNLSWGFYGDSSDEAIDAKGESTGVIESPGPGVQYTLTYKYSKDADGFLNMSVQVREYDEVLDDSFVFSPQPTIAGDGFSFDETVAFSGEDISLDIGGVNPLSEISFRTGETTYTVMTGGQPSGIWTGIELSRTDEYNAVLNLKPDFVSSLAAGIHTLDFVVRDNGGGETSATMKVAVKGTVGLSSVDLWMCSGKLSGVVTDPAASGVKFLYRVAENAEGAEPEWGEWTEVPATLQESYLYTAEIEVNAGKEYEMQVSDGVSGDYGIVSAVTEAGVQMPNAGFEEWHQNGDPWYPYAADGTPFWGTGNPGATTLGASYNITTYDESDKRPGTSGNRSARLKTMKPSIIGIGKLAAGNIFVGEFGEVDGMGGTVHMGRKFEFNARPKALRVWYKYTPAGTDKGRIYVCLVNMTNGASYHVVNTNSPGATTFLPDDEFLYTDKNDVSTLEGHIIGYGDLMLETSVTEWTMVEIPITYRDAYMSEKSNVLMVTASASWRGDYFEGEVGSLMYLDDVEFVY</sequence>
<accession>A0A9D9EK09</accession>
<dbReference type="InterPro" id="IPR038653">
    <property type="entry name" value="Put_CMD_sf"/>
</dbReference>
<dbReference type="Pfam" id="PF14900">
    <property type="entry name" value="DUF4493"/>
    <property type="match status" value="1"/>
</dbReference>
<reference evidence="3" key="2">
    <citation type="journal article" date="2021" name="PeerJ">
        <title>Extensive microbial diversity within the chicken gut microbiome revealed by metagenomics and culture.</title>
        <authorList>
            <person name="Gilroy R."/>
            <person name="Ravi A."/>
            <person name="Getino M."/>
            <person name="Pursley I."/>
            <person name="Horton D.L."/>
            <person name="Alikhan N.F."/>
            <person name="Baker D."/>
            <person name="Gharbi K."/>
            <person name="Hall N."/>
            <person name="Watson M."/>
            <person name="Adriaenssens E.M."/>
            <person name="Foster-Nyarko E."/>
            <person name="Jarju S."/>
            <person name="Secka A."/>
            <person name="Antonio M."/>
            <person name="Oren A."/>
            <person name="Chaudhuri R.R."/>
            <person name="La Ragione R."/>
            <person name="Hildebrand F."/>
            <person name="Pallen M.J."/>
        </authorList>
    </citation>
    <scope>NUCLEOTIDE SEQUENCE</scope>
    <source>
        <strain evidence="3">20514</strain>
    </source>
</reference>
<dbReference type="InterPro" id="IPR025112">
    <property type="entry name" value="PCMD"/>
</dbReference>
<comment type="caution">
    <text evidence="3">The sequence shown here is derived from an EMBL/GenBank/DDBJ whole genome shotgun (WGS) entry which is preliminary data.</text>
</comment>
<evidence type="ECO:0000256" key="1">
    <source>
        <dbReference type="SAM" id="SignalP"/>
    </source>
</evidence>
<dbReference type="PROSITE" id="PS51257">
    <property type="entry name" value="PROKAR_LIPOPROTEIN"/>
    <property type="match status" value="1"/>
</dbReference>